<proteinExistence type="predicted"/>
<protein>
    <submittedName>
        <fullName evidence="1">Ataxin-10-like</fullName>
    </submittedName>
</protein>
<evidence type="ECO:0000313" key="1">
    <source>
        <dbReference type="EMBL" id="KAJ4706100.1"/>
    </source>
</evidence>
<dbReference type="EMBL" id="CM051404">
    <property type="protein sequence ID" value="KAJ4706100.1"/>
    <property type="molecule type" value="Genomic_DNA"/>
</dbReference>
<reference evidence="1 2" key="1">
    <citation type="journal article" date="2023" name="Science">
        <title>Complex scaffold remodeling in plant triterpene biosynthesis.</title>
        <authorList>
            <person name="De La Pena R."/>
            <person name="Hodgson H."/>
            <person name="Liu J.C."/>
            <person name="Stephenson M.J."/>
            <person name="Martin A.C."/>
            <person name="Owen C."/>
            <person name="Harkess A."/>
            <person name="Leebens-Mack J."/>
            <person name="Jimenez L.E."/>
            <person name="Osbourn A."/>
            <person name="Sattely E.S."/>
        </authorList>
    </citation>
    <scope>NUCLEOTIDE SEQUENCE [LARGE SCALE GENOMIC DNA]</scope>
    <source>
        <strain evidence="2">cv. JPN11</strain>
        <tissue evidence="1">Leaf</tissue>
    </source>
</reference>
<gene>
    <name evidence="1" type="ORF">OWV82_019793</name>
</gene>
<name>A0ACC1X3W1_MELAZ</name>
<evidence type="ECO:0000313" key="2">
    <source>
        <dbReference type="Proteomes" id="UP001164539"/>
    </source>
</evidence>
<keyword evidence="2" id="KW-1185">Reference proteome</keyword>
<dbReference type="Proteomes" id="UP001164539">
    <property type="component" value="Chromosome 11"/>
</dbReference>
<sequence>MDAASLLDVSLPEDLLQPLLTASNSSSLKEALEILIEYSRTVVGRFDLASKNILAKVLQLTQSIPNSSCQYLLLSLKLLRNLSAGEITNQNSFIEKNGVGLVLGLLRSMGLESDLDRGIIRTALLVLANVLLAGEKHQRAIWCQFFPDEFVTLAGLRSQETSDPLCMIIYICCDGSPGLFEEFSGDKGLPVMAEIVRTVSLEDWFKLLVSRTCVEETHFPILFSNLCQVCASGNCEDSNSRDDTFSSEQAFLLRIIAEIVNERIEEITVPHDFALCVLGIFKRSIGGVDFFSRSKSSLPTALTAINVLGYSLSILRDICAREVPAGSNEDLSDVVDALQSYGLIELLLSLLRDLEPPAIIQKVMSLNENQEGTSVYLSKTCPYIGFRKDIVAVIGNSVYRRKHMQDEIRERDGILLLLQQCVVDEDNPFLREWSIWCVRNLLEGNAENQRVIADLELQGSIDLPELAGLGLKVEVDQKTRRAKLVPWTCLSARWKEWEELNRKCRQ</sequence>
<comment type="caution">
    <text evidence="1">The sequence shown here is derived from an EMBL/GenBank/DDBJ whole genome shotgun (WGS) entry which is preliminary data.</text>
</comment>
<accession>A0ACC1X3W1</accession>
<organism evidence="1 2">
    <name type="scientific">Melia azedarach</name>
    <name type="common">Chinaberry tree</name>
    <dbReference type="NCBI Taxonomy" id="155640"/>
    <lineage>
        <taxon>Eukaryota</taxon>
        <taxon>Viridiplantae</taxon>
        <taxon>Streptophyta</taxon>
        <taxon>Embryophyta</taxon>
        <taxon>Tracheophyta</taxon>
        <taxon>Spermatophyta</taxon>
        <taxon>Magnoliopsida</taxon>
        <taxon>eudicotyledons</taxon>
        <taxon>Gunneridae</taxon>
        <taxon>Pentapetalae</taxon>
        <taxon>rosids</taxon>
        <taxon>malvids</taxon>
        <taxon>Sapindales</taxon>
        <taxon>Meliaceae</taxon>
        <taxon>Melia</taxon>
    </lineage>
</organism>